<dbReference type="FunFam" id="3.30.1370.30:FF:000002">
    <property type="entry name" value="30S ribosomal protein S8"/>
    <property type="match status" value="1"/>
</dbReference>
<comment type="similarity">
    <text evidence="1 7 8">Belongs to the universal ribosomal protein uS8 family.</text>
</comment>
<evidence type="ECO:0000256" key="2">
    <source>
        <dbReference type="ARBA" id="ARBA00022730"/>
    </source>
</evidence>
<dbReference type="GO" id="GO:1990904">
    <property type="term" value="C:ribonucleoprotein complex"/>
    <property type="evidence" value="ECO:0007669"/>
    <property type="project" value="UniProtKB-KW"/>
</dbReference>
<dbReference type="FunFam" id="3.30.1490.10:FF:000001">
    <property type="entry name" value="30S ribosomal protein S8"/>
    <property type="match status" value="1"/>
</dbReference>
<dbReference type="PROSITE" id="PS00053">
    <property type="entry name" value="RIBOSOMAL_S8"/>
    <property type="match status" value="1"/>
</dbReference>
<evidence type="ECO:0000256" key="1">
    <source>
        <dbReference type="ARBA" id="ARBA00006471"/>
    </source>
</evidence>
<comment type="function">
    <text evidence="7">One of the primary rRNA binding proteins, it binds directly to 16S rRNA central domain where it helps coordinate assembly of the platform of the 30S subunit.</text>
</comment>
<dbReference type="InterPro" id="IPR047863">
    <property type="entry name" value="Ribosomal_uS8_CS"/>
</dbReference>
<dbReference type="InterPro" id="IPR000630">
    <property type="entry name" value="Ribosomal_uS8"/>
</dbReference>
<dbReference type="InterPro" id="IPR035987">
    <property type="entry name" value="Ribosomal_uS8_sf"/>
</dbReference>
<gene>
    <name evidence="7" type="primary">rpsH</name>
    <name evidence="9" type="ORF">A3I41_05050</name>
</gene>
<name>A0A1F7V800_9BACT</name>
<sequence length="130" mass="14418">MITDPISDMLTRIRNAQAVKKASLALPYSNIKFAIAKILEKEGFIVKAVMTTESKFPMIQIDLKYTNHIPAIQSIQRVSKPGRRVYTKSEDLRSILSGLGISIVSTSNGLMTNKEAHARHLGGEVLCEVY</sequence>
<dbReference type="GO" id="GO:0005737">
    <property type="term" value="C:cytoplasm"/>
    <property type="evidence" value="ECO:0007669"/>
    <property type="project" value="UniProtKB-ARBA"/>
</dbReference>
<keyword evidence="3 7" id="KW-0694">RNA-binding</keyword>
<protein>
    <recommendedName>
        <fullName evidence="6 7">Small ribosomal subunit protein uS8</fullName>
    </recommendedName>
</protein>
<evidence type="ECO:0000256" key="8">
    <source>
        <dbReference type="RuleBase" id="RU003660"/>
    </source>
</evidence>
<dbReference type="GO" id="GO:0005840">
    <property type="term" value="C:ribosome"/>
    <property type="evidence" value="ECO:0007669"/>
    <property type="project" value="UniProtKB-KW"/>
</dbReference>
<keyword evidence="2 7" id="KW-0699">rRNA-binding</keyword>
<evidence type="ECO:0000313" key="9">
    <source>
        <dbReference type="EMBL" id="OGL86620.1"/>
    </source>
</evidence>
<dbReference type="SUPFAM" id="SSF56047">
    <property type="entry name" value="Ribosomal protein S8"/>
    <property type="match status" value="1"/>
</dbReference>
<dbReference type="GO" id="GO:0003735">
    <property type="term" value="F:structural constituent of ribosome"/>
    <property type="evidence" value="ECO:0007669"/>
    <property type="project" value="InterPro"/>
</dbReference>
<dbReference type="PANTHER" id="PTHR11758">
    <property type="entry name" value="40S RIBOSOMAL PROTEIN S15A"/>
    <property type="match status" value="1"/>
</dbReference>
<dbReference type="Gene3D" id="3.30.1490.10">
    <property type="match status" value="1"/>
</dbReference>
<evidence type="ECO:0000313" key="10">
    <source>
        <dbReference type="Proteomes" id="UP000176593"/>
    </source>
</evidence>
<accession>A0A1F7V800</accession>
<dbReference type="AlphaFoldDB" id="A0A1F7V800"/>
<reference evidence="9 10" key="1">
    <citation type="journal article" date="2016" name="Nat. Commun.">
        <title>Thousands of microbial genomes shed light on interconnected biogeochemical processes in an aquifer system.</title>
        <authorList>
            <person name="Anantharaman K."/>
            <person name="Brown C.T."/>
            <person name="Hug L.A."/>
            <person name="Sharon I."/>
            <person name="Castelle C.J."/>
            <person name="Probst A.J."/>
            <person name="Thomas B.C."/>
            <person name="Singh A."/>
            <person name="Wilkins M.J."/>
            <person name="Karaoz U."/>
            <person name="Brodie E.L."/>
            <person name="Williams K.H."/>
            <person name="Hubbard S.S."/>
            <person name="Banfield J.F."/>
        </authorList>
    </citation>
    <scope>NUCLEOTIDE SEQUENCE [LARGE SCALE GENOMIC DNA]</scope>
</reference>
<comment type="caution">
    <text evidence="9">The sequence shown here is derived from an EMBL/GenBank/DDBJ whole genome shotgun (WGS) entry which is preliminary data.</text>
</comment>
<evidence type="ECO:0000256" key="7">
    <source>
        <dbReference type="HAMAP-Rule" id="MF_01302"/>
    </source>
</evidence>
<evidence type="ECO:0000256" key="4">
    <source>
        <dbReference type="ARBA" id="ARBA00022980"/>
    </source>
</evidence>
<proteinExistence type="inferred from homology"/>
<evidence type="ECO:0000256" key="3">
    <source>
        <dbReference type="ARBA" id="ARBA00022884"/>
    </source>
</evidence>
<keyword evidence="4 7" id="KW-0689">Ribosomal protein</keyword>
<dbReference type="EMBL" id="MGEQ01000008">
    <property type="protein sequence ID" value="OGL86620.1"/>
    <property type="molecule type" value="Genomic_DNA"/>
</dbReference>
<dbReference type="Proteomes" id="UP000176593">
    <property type="component" value="Unassembled WGS sequence"/>
</dbReference>
<dbReference type="NCBIfam" id="NF001109">
    <property type="entry name" value="PRK00136.1"/>
    <property type="match status" value="1"/>
</dbReference>
<dbReference type="Pfam" id="PF00410">
    <property type="entry name" value="Ribosomal_S8"/>
    <property type="match status" value="1"/>
</dbReference>
<evidence type="ECO:0000256" key="5">
    <source>
        <dbReference type="ARBA" id="ARBA00023274"/>
    </source>
</evidence>
<dbReference type="HAMAP" id="MF_01302_B">
    <property type="entry name" value="Ribosomal_uS8_B"/>
    <property type="match status" value="1"/>
</dbReference>
<dbReference type="Gene3D" id="3.30.1370.30">
    <property type="match status" value="1"/>
</dbReference>
<dbReference type="GO" id="GO:0006412">
    <property type="term" value="P:translation"/>
    <property type="evidence" value="ECO:0007669"/>
    <property type="project" value="UniProtKB-UniRule"/>
</dbReference>
<keyword evidence="5 7" id="KW-0687">Ribonucleoprotein</keyword>
<comment type="subunit">
    <text evidence="7">Part of the 30S ribosomal subunit. Contacts proteins S5 and S12.</text>
</comment>
<evidence type="ECO:0000256" key="6">
    <source>
        <dbReference type="ARBA" id="ARBA00035258"/>
    </source>
</evidence>
<dbReference type="GO" id="GO:0019843">
    <property type="term" value="F:rRNA binding"/>
    <property type="evidence" value="ECO:0007669"/>
    <property type="project" value="UniProtKB-UniRule"/>
</dbReference>
<organism evidence="9 10">
    <name type="scientific">Candidatus Uhrbacteria bacterium RIFCSPLOWO2_02_FULL_48_18</name>
    <dbReference type="NCBI Taxonomy" id="1802408"/>
    <lineage>
        <taxon>Bacteria</taxon>
        <taxon>Candidatus Uhriibacteriota</taxon>
    </lineage>
</organism>